<dbReference type="EMBL" id="NAJO01000046">
    <property type="protein sequence ID" value="OQN98400.1"/>
    <property type="molecule type" value="Genomic_DNA"/>
</dbReference>
<feature type="region of interest" description="Disordered" evidence="1">
    <location>
        <begin position="331"/>
        <end position="358"/>
    </location>
</feature>
<feature type="region of interest" description="Disordered" evidence="1">
    <location>
        <begin position="200"/>
        <end position="234"/>
    </location>
</feature>
<reference evidence="3" key="1">
    <citation type="submission" date="2017-03" db="EMBL/GenBank/DDBJ databases">
        <title>Genomes of endolithic fungi from Antarctica.</title>
        <authorList>
            <person name="Coleine C."/>
            <person name="Masonjones S."/>
            <person name="Stajich J.E."/>
        </authorList>
    </citation>
    <scope>NUCLEOTIDE SEQUENCE [LARGE SCALE GENOMIC DNA]</scope>
    <source>
        <strain evidence="3">CCFEE 5527</strain>
    </source>
</reference>
<protein>
    <submittedName>
        <fullName evidence="2">Uncharacterized protein</fullName>
    </submittedName>
</protein>
<dbReference type="InParanoid" id="A0A1V8SHE6"/>
<proteinExistence type="predicted"/>
<gene>
    <name evidence="2" type="ORF">B0A48_15668</name>
</gene>
<dbReference type="Proteomes" id="UP000192596">
    <property type="component" value="Unassembled WGS sequence"/>
</dbReference>
<comment type="caution">
    <text evidence="2">The sequence shown here is derived from an EMBL/GenBank/DDBJ whole genome shotgun (WGS) entry which is preliminary data.</text>
</comment>
<keyword evidence="3" id="KW-1185">Reference proteome</keyword>
<accession>A0A1V8SHE6</accession>
<feature type="compositionally biased region" description="Low complexity" evidence="1">
    <location>
        <begin position="334"/>
        <end position="354"/>
    </location>
</feature>
<dbReference type="AlphaFoldDB" id="A0A1V8SHE6"/>
<name>A0A1V8SHE6_9PEZI</name>
<feature type="compositionally biased region" description="Polar residues" evidence="1">
    <location>
        <begin position="204"/>
        <end position="217"/>
    </location>
</feature>
<sequence length="440" mass="45142">MYWPVTTVESSGDLCNKTAATITPTPTAPKSFVTDGITITSPSVAISFGHMSRADQCGRTINATIVPVNPSEVTSVRGFRALFTHHRFNFADLNYHCFSTNSTNYTIADGAGDDCYQQVPAAAYFGGLNNAVVYDQYVFRTLSQYQSTIWGDYQPQILPPQTMTSAIRRIWGDDCVIHPDGAWDPPIALTAQDSLALPSWGPGATTTSSGIAESTPASPAFPYAPQGAQETGIRGVSRTGSAQHFTAEPFEQSDGDDGSAMYTQASSTAAGGDYAGSTEYSPTPTNEVLIGTTLYTVIKATDGSAVWVGDLTTLIAGGTIPNVPVFQVSGSEGSGAMATSTSPGGGTSSASDAGEQPGTWSSVAAGAWVYSDSTAAITASQGGPAVTIGTEVMSAAETGIVKATTSTSGESQESSVTAASITSASPASAASTQSASVLDH</sequence>
<evidence type="ECO:0000313" key="3">
    <source>
        <dbReference type="Proteomes" id="UP000192596"/>
    </source>
</evidence>
<dbReference type="OrthoDB" id="3944128at2759"/>
<feature type="compositionally biased region" description="Low complexity" evidence="1">
    <location>
        <begin position="404"/>
        <end position="440"/>
    </location>
</feature>
<evidence type="ECO:0000256" key="1">
    <source>
        <dbReference type="SAM" id="MobiDB-lite"/>
    </source>
</evidence>
<feature type="region of interest" description="Disordered" evidence="1">
    <location>
        <begin position="403"/>
        <end position="440"/>
    </location>
</feature>
<organism evidence="2 3">
    <name type="scientific">Cryoendolithus antarcticus</name>
    <dbReference type="NCBI Taxonomy" id="1507870"/>
    <lineage>
        <taxon>Eukaryota</taxon>
        <taxon>Fungi</taxon>
        <taxon>Dikarya</taxon>
        <taxon>Ascomycota</taxon>
        <taxon>Pezizomycotina</taxon>
        <taxon>Dothideomycetes</taxon>
        <taxon>Dothideomycetidae</taxon>
        <taxon>Cladosporiales</taxon>
        <taxon>Cladosporiaceae</taxon>
        <taxon>Cryoendolithus</taxon>
    </lineage>
</organism>
<evidence type="ECO:0000313" key="2">
    <source>
        <dbReference type="EMBL" id="OQN98400.1"/>
    </source>
</evidence>